<feature type="domain" description="Glutamyl/glutaminyl-tRNA synthetase class Ib catalytic" evidence="11">
    <location>
        <begin position="101"/>
        <end position="402"/>
    </location>
</feature>
<dbReference type="OMA" id="ANRYFFV"/>
<dbReference type="PROSITE" id="PS00178">
    <property type="entry name" value="AA_TRNA_LIGASE_I"/>
    <property type="match status" value="1"/>
</dbReference>
<evidence type="ECO:0000259" key="11">
    <source>
        <dbReference type="Pfam" id="PF00749"/>
    </source>
</evidence>
<dbReference type="Proteomes" id="UP000273278">
    <property type="component" value="Chromosome"/>
</dbReference>
<dbReference type="PRINTS" id="PR00987">
    <property type="entry name" value="TRNASYNTHGLU"/>
</dbReference>
<feature type="domain" description="Glutamyl/glutaminyl-tRNA synthetase class Ib anti-codon binding" evidence="12">
    <location>
        <begin position="407"/>
        <end position="479"/>
    </location>
</feature>
<evidence type="ECO:0000313" key="13">
    <source>
        <dbReference type="EMBL" id="AYQ55152.1"/>
    </source>
</evidence>
<dbReference type="InterPro" id="IPR000924">
    <property type="entry name" value="Glu/Gln-tRNA-synth"/>
</dbReference>
<protein>
    <recommendedName>
        <fullName evidence="10">Glutamate--tRNA ligase</fullName>
        <ecNumber evidence="10">6.1.1.17</ecNumber>
    </recommendedName>
    <alternativeName>
        <fullName evidence="10">Glutamyl-tRNA synthetase</fullName>
        <shortName evidence="10">GluRS</shortName>
    </alternativeName>
</protein>
<evidence type="ECO:0000256" key="6">
    <source>
        <dbReference type="ARBA" id="ARBA00022840"/>
    </source>
</evidence>
<dbReference type="Gene3D" id="2.40.240.100">
    <property type="match status" value="1"/>
</dbReference>
<dbReference type="InterPro" id="IPR014729">
    <property type="entry name" value="Rossmann-like_a/b/a_fold"/>
</dbReference>
<comment type="similarity">
    <text evidence="2 10">Belongs to the class-I aminoacyl-tRNA synthetase family. Glutamate--tRNA ligase type 2 subfamily.</text>
</comment>
<dbReference type="GO" id="GO:0005829">
    <property type="term" value="C:cytosol"/>
    <property type="evidence" value="ECO:0007669"/>
    <property type="project" value="TreeGrafter"/>
</dbReference>
<comment type="subcellular location">
    <subcellularLocation>
        <location evidence="1 10">Cytoplasm</location>
    </subcellularLocation>
</comment>
<dbReference type="GO" id="GO:0006424">
    <property type="term" value="P:glutamyl-tRNA aminoacylation"/>
    <property type="evidence" value="ECO:0007669"/>
    <property type="project" value="UniProtKB-UniRule"/>
</dbReference>
<dbReference type="Pfam" id="PF00749">
    <property type="entry name" value="tRNA-synt_1c"/>
    <property type="match status" value="1"/>
</dbReference>
<dbReference type="HAMAP" id="MF_02076">
    <property type="entry name" value="Glu_tRNA_synth_type2"/>
    <property type="match status" value="1"/>
</dbReference>
<evidence type="ECO:0000256" key="2">
    <source>
        <dbReference type="ARBA" id="ARBA00008927"/>
    </source>
</evidence>
<dbReference type="GO" id="GO:0032991">
    <property type="term" value="C:protein-containing complex"/>
    <property type="evidence" value="ECO:0007669"/>
    <property type="project" value="UniProtKB-ARBA"/>
</dbReference>
<proteinExistence type="inferred from homology"/>
<comment type="catalytic activity">
    <reaction evidence="9 10">
        <text>tRNA(Glu) + L-glutamate + ATP = L-glutamyl-tRNA(Glu) + AMP + diphosphate</text>
        <dbReference type="Rhea" id="RHEA:23540"/>
        <dbReference type="Rhea" id="RHEA-COMP:9663"/>
        <dbReference type="Rhea" id="RHEA-COMP:9680"/>
        <dbReference type="ChEBI" id="CHEBI:29985"/>
        <dbReference type="ChEBI" id="CHEBI:30616"/>
        <dbReference type="ChEBI" id="CHEBI:33019"/>
        <dbReference type="ChEBI" id="CHEBI:78442"/>
        <dbReference type="ChEBI" id="CHEBI:78520"/>
        <dbReference type="ChEBI" id="CHEBI:456215"/>
        <dbReference type="EC" id="6.1.1.17"/>
    </reaction>
</comment>
<dbReference type="Gene3D" id="2.40.240.10">
    <property type="entry name" value="Ribosomal Protein L25, Chain P"/>
    <property type="match status" value="1"/>
</dbReference>
<dbReference type="InterPro" id="IPR020058">
    <property type="entry name" value="Glu/Gln-tRNA-synth_Ib_cat-dom"/>
</dbReference>
<dbReference type="InterPro" id="IPR004526">
    <property type="entry name" value="Glu-tRNA-synth_arc/euk"/>
</dbReference>
<dbReference type="EMBL" id="CP017686">
    <property type="protein sequence ID" value="AYQ55152.1"/>
    <property type="molecule type" value="Genomic_DNA"/>
</dbReference>
<dbReference type="RefSeq" id="WP_015504894.1">
    <property type="nucleotide sequence ID" value="NZ_CAYAVG010000025.1"/>
</dbReference>
<evidence type="ECO:0000259" key="12">
    <source>
        <dbReference type="Pfam" id="PF03950"/>
    </source>
</evidence>
<dbReference type="GO" id="GO:0043604">
    <property type="term" value="P:amide biosynthetic process"/>
    <property type="evidence" value="ECO:0007669"/>
    <property type="project" value="TreeGrafter"/>
</dbReference>
<evidence type="ECO:0000256" key="5">
    <source>
        <dbReference type="ARBA" id="ARBA00022741"/>
    </source>
</evidence>
<dbReference type="SUPFAM" id="SSF50715">
    <property type="entry name" value="Ribosomal protein L25-like"/>
    <property type="match status" value="1"/>
</dbReference>
<keyword evidence="6 10" id="KW-0067">ATP-binding</keyword>
<sequence length="561" mass="64530">MSEPIEDIIRKLALQNAVFFKGKANPKAIVGKILGQYPEYRAKVAEITETINGIVEDVNAMGFDAQKAELEKADPSMLKKEKKERVYELPDLEDVEQGKTVMRIAPGPSGPLHIGHTRVSVLNDEYTKRYEGKLILRFEDTNPEKIDPEAYDMIPEDLDWLGVKIHQKFIQSERFETYYDLTRKLIEQGHAYVCTCDPDKWRSMKEQKQACPCRDLPVNEQMERYDRMMEGGYEEGKAIAVVKTDIAHPNPAIRDFVALRIVDAPHPRTGTKYRVYPMMNLSVAIDDHLMGMTHVIRGKDHLNNTERQRYVFDYFGWKQPVYHHYGLVNIPDTMLKTSLIKQSIKEGQYTGWDDVRTGTVRALERRGIRPEAIRRYWVESGIKSVDITFSWDNLYGMNRDIIDPVSDRYFFVQDPVRYDIEGIDSITGNAPLHPDHPERGSKEYVVDGPKTVFISEKDSKTFSQDRRIRLKDLCNLEYSMPARYAGNDVSDMRKGGLKAVQWVGRKSIPCDVLMTDGTVASGLVEDSILEEKADTVQFERFGFVRIEKKDPQKIVAVYTHD</sequence>
<dbReference type="NCBIfam" id="NF003169">
    <property type="entry name" value="PRK04156.1"/>
    <property type="match status" value="1"/>
</dbReference>
<dbReference type="InterPro" id="IPR001412">
    <property type="entry name" value="aa-tRNA-synth_I_CS"/>
</dbReference>
<dbReference type="AlphaFoldDB" id="A0A3G3II18"/>
<evidence type="ECO:0000256" key="4">
    <source>
        <dbReference type="ARBA" id="ARBA00022598"/>
    </source>
</evidence>
<evidence type="ECO:0000256" key="7">
    <source>
        <dbReference type="ARBA" id="ARBA00022917"/>
    </source>
</evidence>
<dbReference type="InterPro" id="IPR020059">
    <property type="entry name" value="Glu/Gln-tRNA-synth_Ib_codon-bd"/>
</dbReference>
<name>A0A3G3II18_9ARCH</name>
<dbReference type="PANTHER" id="PTHR43097">
    <property type="entry name" value="GLUTAMINE-TRNA LIGASE"/>
    <property type="match status" value="1"/>
</dbReference>
<organism evidence="13 14">
    <name type="scientific">Methanomethylophilus alvi</name>
    <dbReference type="NCBI Taxonomy" id="1291540"/>
    <lineage>
        <taxon>Archaea</taxon>
        <taxon>Methanobacteriati</taxon>
        <taxon>Thermoplasmatota</taxon>
        <taxon>Thermoplasmata</taxon>
        <taxon>Methanomassiliicoccales</taxon>
        <taxon>Methanomethylophilaceae</taxon>
        <taxon>Methanomethylophilus</taxon>
    </lineage>
</organism>
<gene>
    <name evidence="10" type="primary">gltX</name>
    <name evidence="13" type="ORF">BKD89_04955</name>
</gene>
<evidence type="ECO:0000256" key="9">
    <source>
        <dbReference type="ARBA" id="ARBA00048351"/>
    </source>
</evidence>
<dbReference type="Pfam" id="PF03950">
    <property type="entry name" value="tRNA-synt_1c_C"/>
    <property type="match status" value="1"/>
</dbReference>
<evidence type="ECO:0000256" key="1">
    <source>
        <dbReference type="ARBA" id="ARBA00004496"/>
    </source>
</evidence>
<dbReference type="SUPFAM" id="SSF52374">
    <property type="entry name" value="Nucleotidylyl transferase"/>
    <property type="match status" value="1"/>
</dbReference>
<accession>A0A3G3II18</accession>
<dbReference type="Gene3D" id="3.40.50.620">
    <property type="entry name" value="HUPs"/>
    <property type="match status" value="1"/>
</dbReference>
<comment type="function">
    <text evidence="10">Catalyzes the attachment of glutamate to tRNA(Glu) in a two-step reaction: glutamate is first activated by ATP to form Glu-AMP and then transferred to the acceptor end of tRNA(Glu).</text>
</comment>
<dbReference type="InterPro" id="IPR020056">
    <property type="entry name" value="Rbsml_bL25/Gln-tRNA_synth_N"/>
</dbReference>
<dbReference type="NCBIfam" id="TIGR00463">
    <property type="entry name" value="gltX_arch"/>
    <property type="match status" value="1"/>
</dbReference>
<evidence type="ECO:0000256" key="10">
    <source>
        <dbReference type="HAMAP-Rule" id="MF_02076"/>
    </source>
</evidence>
<dbReference type="InterPro" id="IPR050132">
    <property type="entry name" value="Gln/Glu-tRNA_Ligase"/>
</dbReference>
<reference evidence="13 14" key="1">
    <citation type="submission" date="2016-10" db="EMBL/GenBank/DDBJ databases">
        <title>Complete genome of the TMA-utilizing, human hosted archaeon Methanomethylophilus alvus Gen. nov, sp. nov., strain Mx-05, derived from a pure culture.</title>
        <authorList>
            <person name="Brugere J.-F."/>
            <person name="Ben Hania W."/>
            <person name="Chaudhary P.P."/>
            <person name="Gaci N."/>
            <person name="Borrel G."/>
            <person name="Cao Van Tuat L."/>
            <person name="Fardeau M.-L."/>
            <person name="Harris H.M.B."/>
            <person name="O'Toole P.W."/>
            <person name="Ollivier B."/>
        </authorList>
    </citation>
    <scope>NUCLEOTIDE SEQUENCE [LARGE SCALE GENOMIC DNA]</scope>
    <source>
        <strain evidence="13 14">Mx-05</strain>
    </source>
</reference>
<evidence type="ECO:0000256" key="3">
    <source>
        <dbReference type="ARBA" id="ARBA00022490"/>
    </source>
</evidence>
<dbReference type="EC" id="6.1.1.17" evidence="10"/>
<comment type="caution">
    <text evidence="10">Lacks conserved residue(s) required for the propagation of feature annotation.</text>
</comment>
<keyword evidence="3 10" id="KW-0963">Cytoplasm</keyword>
<dbReference type="GeneID" id="41321791"/>
<keyword evidence="5 10" id="KW-0547">Nucleotide-binding</keyword>
<dbReference type="InterPro" id="IPR011035">
    <property type="entry name" value="Ribosomal_bL25/Gln-tRNA_synth"/>
</dbReference>
<keyword evidence="4 10" id="KW-0436">Ligase</keyword>
<keyword evidence="7 10" id="KW-0648">Protein biosynthesis</keyword>
<dbReference type="GO" id="GO:0005524">
    <property type="term" value="F:ATP binding"/>
    <property type="evidence" value="ECO:0007669"/>
    <property type="project" value="UniProtKB-UniRule"/>
</dbReference>
<keyword evidence="8 10" id="KW-0030">Aminoacyl-tRNA synthetase</keyword>
<dbReference type="PANTHER" id="PTHR43097:SF5">
    <property type="entry name" value="GLUTAMATE--TRNA LIGASE"/>
    <property type="match status" value="1"/>
</dbReference>
<evidence type="ECO:0000256" key="8">
    <source>
        <dbReference type="ARBA" id="ARBA00023146"/>
    </source>
</evidence>
<dbReference type="GO" id="GO:0004818">
    <property type="term" value="F:glutamate-tRNA ligase activity"/>
    <property type="evidence" value="ECO:0007669"/>
    <property type="project" value="UniProtKB-UniRule"/>
</dbReference>
<evidence type="ECO:0000313" key="14">
    <source>
        <dbReference type="Proteomes" id="UP000273278"/>
    </source>
</evidence>